<dbReference type="AlphaFoldDB" id="A0AAJ1TSU4"/>
<reference evidence="3" key="2">
    <citation type="submission" date="2024-06" db="EMBL/GenBank/DDBJ databases">
        <authorList>
            <person name="Campbell A.G."/>
        </authorList>
    </citation>
    <scope>NUCLEOTIDE SEQUENCE</scope>
    <source>
        <strain evidence="3">EM17</strain>
    </source>
</reference>
<evidence type="ECO:0000313" key="3">
    <source>
        <dbReference type="EMBL" id="MER2291479.1"/>
    </source>
</evidence>
<reference evidence="2" key="1">
    <citation type="submission" date="2023-07" db="EMBL/GenBank/DDBJ databases">
        <title>Genomic Encyclopedia of Type Strains, Phase IV (KMG-IV): sequencing the most valuable type-strain genomes for metagenomic binning, comparative biology and taxonomic classification.</title>
        <authorList>
            <person name="Goeker M."/>
        </authorList>
    </citation>
    <scope>NUCLEOTIDE SEQUENCE</scope>
    <source>
        <strain evidence="2">DSM 19569</strain>
    </source>
</reference>
<evidence type="ECO:0000313" key="5">
    <source>
        <dbReference type="Proteomes" id="UP001432995"/>
    </source>
</evidence>
<accession>A0AAJ1TSU4</accession>
<evidence type="ECO:0000313" key="2">
    <source>
        <dbReference type="EMBL" id="MDQ0544204.1"/>
    </source>
</evidence>
<feature type="region of interest" description="Disordered" evidence="1">
    <location>
        <begin position="1"/>
        <end position="68"/>
    </location>
</feature>
<protein>
    <submittedName>
        <fullName evidence="2">Uncharacterized protein</fullName>
    </submittedName>
</protein>
<organism evidence="2 4">
    <name type="scientific">Methylobacterium brachiatum</name>
    <dbReference type="NCBI Taxonomy" id="269660"/>
    <lineage>
        <taxon>Bacteria</taxon>
        <taxon>Pseudomonadati</taxon>
        <taxon>Pseudomonadota</taxon>
        <taxon>Alphaproteobacteria</taxon>
        <taxon>Hyphomicrobiales</taxon>
        <taxon>Methylobacteriaceae</taxon>
        <taxon>Methylobacterium</taxon>
    </lineage>
</organism>
<dbReference type="EMBL" id="JAUSWL010000005">
    <property type="protein sequence ID" value="MDQ0544204.1"/>
    <property type="molecule type" value="Genomic_DNA"/>
</dbReference>
<dbReference type="EMBL" id="JBELQD010000047">
    <property type="protein sequence ID" value="MER2291479.1"/>
    <property type="molecule type" value="Genomic_DNA"/>
</dbReference>
<sequence length="68" mass="6883">MARDQSGSAHPSPEDEKASARAGRKRLGANGYPQPASDPASRDGADRSAAPRTAEQAPGAIKDPADAA</sequence>
<comment type="caution">
    <text evidence="2">The sequence shown here is derived from an EMBL/GenBank/DDBJ whole genome shotgun (WGS) entry which is preliminary data.</text>
</comment>
<evidence type="ECO:0000256" key="1">
    <source>
        <dbReference type="SAM" id="MobiDB-lite"/>
    </source>
</evidence>
<dbReference type="RefSeq" id="WP_122160139.1">
    <property type="nucleotide sequence ID" value="NZ_CP033231.1"/>
</dbReference>
<dbReference type="Proteomes" id="UP001223420">
    <property type="component" value="Unassembled WGS sequence"/>
</dbReference>
<gene>
    <name evidence="3" type="ORF">ABS770_24810</name>
    <name evidence="2" type="ORF">QO001_003138</name>
</gene>
<dbReference type="Proteomes" id="UP001432995">
    <property type="component" value="Unassembled WGS sequence"/>
</dbReference>
<proteinExistence type="predicted"/>
<keyword evidence="5" id="KW-1185">Reference proteome</keyword>
<evidence type="ECO:0000313" key="4">
    <source>
        <dbReference type="Proteomes" id="UP001223420"/>
    </source>
</evidence>
<name>A0AAJ1TSU4_9HYPH</name>